<feature type="transmembrane region" description="Helical" evidence="1">
    <location>
        <begin position="57"/>
        <end position="76"/>
    </location>
</feature>
<dbReference type="RefSeq" id="WP_191768933.1">
    <property type="nucleotide sequence ID" value="NZ_JACSRA010000018.1"/>
</dbReference>
<feature type="transmembrane region" description="Helical" evidence="1">
    <location>
        <begin position="82"/>
        <end position="99"/>
    </location>
</feature>
<keyword evidence="1" id="KW-0812">Transmembrane</keyword>
<gene>
    <name evidence="2" type="ORF">H9661_11810</name>
</gene>
<dbReference type="Proteomes" id="UP000627781">
    <property type="component" value="Unassembled WGS sequence"/>
</dbReference>
<keyword evidence="1" id="KW-1133">Transmembrane helix</keyword>
<evidence type="ECO:0000313" key="2">
    <source>
        <dbReference type="EMBL" id="MBD7912044.1"/>
    </source>
</evidence>
<sequence>MKKILSIIFSCLFIVTLEYIGRFMVKETSLYILVWIYVVFPSIFILQGVICSNSIKSMIICFSLLSISILIPTYVWYKINGINILIIIYLLLGLIASHLKKM</sequence>
<protein>
    <submittedName>
        <fullName evidence="2">Uncharacterized protein</fullName>
    </submittedName>
</protein>
<keyword evidence="1" id="KW-0472">Membrane</keyword>
<accession>A0ABR8PV62</accession>
<keyword evidence="3" id="KW-1185">Reference proteome</keyword>
<evidence type="ECO:0000313" key="3">
    <source>
        <dbReference type="Proteomes" id="UP000627781"/>
    </source>
</evidence>
<organism evidence="2 3">
    <name type="scientific">Clostridium cibarium</name>
    <dbReference type="NCBI Taxonomy" id="2762247"/>
    <lineage>
        <taxon>Bacteria</taxon>
        <taxon>Bacillati</taxon>
        <taxon>Bacillota</taxon>
        <taxon>Clostridia</taxon>
        <taxon>Eubacteriales</taxon>
        <taxon>Clostridiaceae</taxon>
        <taxon>Clostridium</taxon>
    </lineage>
</organism>
<feature type="transmembrane region" description="Helical" evidence="1">
    <location>
        <begin position="30"/>
        <end position="50"/>
    </location>
</feature>
<proteinExistence type="predicted"/>
<reference evidence="2 3" key="1">
    <citation type="submission" date="2020-08" db="EMBL/GenBank/DDBJ databases">
        <title>A Genomic Blueprint of the Chicken Gut Microbiome.</title>
        <authorList>
            <person name="Gilroy R."/>
            <person name="Ravi A."/>
            <person name="Getino M."/>
            <person name="Pursley I."/>
            <person name="Horton D.L."/>
            <person name="Alikhan N.-F."/>
            <person name="Baker D."/>
            <person name="Gharbi K."/>
            <person name="Hall N."/>
            <person name="Watson M."/>
            <person name="Adriaenssens E.M."/>
            <person name="Foster-Nyarko E."/>
            <person name="Jarju S."/>
            <person name="Secka A."/>
            <person name="Antonio M."/>
            <person name="Oren A."/>
            <person name="Chaudhuri R."/>
            <person name="La Ragione R.M."/>
            <person name="Hildebrand F."/>
            <person name="Pallen M.J."/>
        </authorList>
    </citation>
    <scope>NUCLEOTIDE SEQUENCE [LARGE SCALE GENOMIC DNA]</scope>
    <source>
        <strain evidence="2 3">Sa3CVN1</strain>
    </source>
</reference>
<name>A0ABR8PV62_9CLOT</name>
<dbReference type="EMBL" id="JACSRA010000018">
    <property type="protein sequence ID" value="MBD7912044.1"/>
    <property type="molecule type" value="Genomic_DNA"/>
</dbReference>
<comment type="caution">
    <text evidence="2">The sequence shown here is derived from an EMBL/GenBank/DDBJ whole genome shotgun (WGS) entry which is preliminary data.</text>
</comment>
<evidence type="ECO:0000256" key="1">
    <source>
        <dbReference type="SAM" id="Phobius"/>
    </source>
</evidence>